<feature type="region of interest" description="Disordered" evidence="2">
    <location>
        <begin position="600"/>
        <end position="732"/>
    </location>
</feature>
<dbReference type="PROSITE" id="PS51123">
    <property type="entry name" value="OMPA_2"/>
    <property type="match status" value="1"/>
</dbReference>
<dbReference type="Proteomes" id="UP000464495">
    <property type="component" value="Chromosome"/>
</dbReference>
<reference evidence="4 5" key="1">
    <citation type="submission" date="2019-12" db="EMBL/GenBank/DDBJ databases">
        <title>Complete genome sequence of Algicella marina strain 9Alg 56(T) isolated from the red alga Tichocarpus crinitus.</title>
        <authorList>
            <person name="Kim S.-G."/>
            <person name="Nedashkovskaya O.I."/>
        </authorList>
    </citation>
    <scope>NUCLEOTIDE SEQUENCE [LARGE SCALE GENOMIC DNA]</scope>
    <source>
        <strain evidence="4 5">9Alg 56</strain>
    </source>
</reference>
<organism evidence="4 5">
    <name type="scientific">Algicella marina</name>
    <dbReference type="NCBI Taxonomy" id="2683284"/>
    <lineage>
        <taxon>Bacteria</taxon>
        <taxon>Pseudomonadati</taxon>
        <taxon>Pseudomonadota</taxon>
        <taxon>Alphaproteobacteria</taxon>
        <taxon>Rhodobacterales</taxon>
        <taxon>Paracoccaceae</taxon>
        <taxon>Algicella</taxon>
    </lineage>
</organism>
<dbReference type="KEGG" id="amaq:GO499_12520"/>
<dbReference type="RefSeq" id="WP_161862492.1">
    <property type="nucleotide sequence ID" value="NZ_CP046620.1"/>
</dbReference>
<evidence type="ECO:0000313" key="4">
    <source>
        <dbReference type="EMBL" id="QHQ35935.1"/>
    </source>
</evidence>
<dbReference type="GO" id="GO:0016020">
    <property type="term" value="C:membrane"/>
    <property type="evidence" value="ECO:0007669"/>
    <property type="project" value="UniProtKB-UniRule"/>
</dbReference>
<evidence type="ECO:0000256" key="2">
    <source>
        <dbReference type="SAM" id="MobiDB-lite"/>
    </source>
</evidence>
<feature type="compositionally biased region" description="Acidic residues" evidence="2">
    <location>
        <begin position="609"/>
        <end position="624"/>
    </location>
</feature>
<dbReference type="CDD" id="cd07185">
    <property type="entry name" value="OmpA_C-like"/>
    <property type="match status" value="1"/>
</dbReference>
<dbReference type="InterPro" id="IPR006665">
    <property type="entry name" value="OmpA-like"/>
</dbReference>
<evidence type="ECO:0000256" key="1">
    <source>
        <dbReference type="PROSITE-ProRule" id="PRU00473"/>
    </source>
</evidence>
<dbReference type="InterPro" id="IPR036737">
    <property type="entry name" value="OmpA-like_sf"/>
</dbReference>
<feature type="compositionally biased region" description="Acidic residues" evidence="2">
    <location>
        <begin position="693"/>
        <end position="705"/>
    </location>
</feature>
<evidence type="ECO:0000259" key="3">
    <source>
        <dbReference type="PROSITE" id="PS51123"/>
    </source>
</evidence>
<gene>
    <name evidence="4" type="ORF">GO499_12520</name>
</gene>
<dbReference type="InterPro" id="IPR050330">
    <property type="entry name" value="Bact_OuterMem_StrucFunc"/>
</dbReference>
<dbReference type="EMBL" id="CP046620">
    <property type="protein sequence ID" value="QHQ35935.1"/>
    <property type="molecule type" value="Genomic_DNA"/>
</dbReference>
<dbReference type="Pfam" id="PF00691">
    <property type="entry name" value="OmpA"/>
    <property type="match status" value="1"/>
</dbReference>
<dbReference type="Gene3D" id="3.40.1520.20">
    <property type="match status" value="2"/>
</dbReference>
<feature type="domain" description="OmpA-like" evidence="3">
    <location>
        <begin position="491"/>
        <end position="608"/>
    </location>
</feature>
<proteinExistence type="predicted"/>
<keyword evidence="1" id="KW-0472">Membrane</keyword>
<dbReference type="Gene3D" id="3.30.1330.60">
    <property type="entry name" value="OmpA-like domain"/>
    <property type="match status" value="1"/>
</dbReference>
<dbReference type="AlphaFoldDB" id="A0A6P1T2F7"/>
<protein>
    <submittedName>
        <fullName evidence="4">OmpA family protein</fullName>
    </submittedName>
</protein>
<evidence type="ECO:0000313" key="5">
    <source>
        <dbReference type="Proteomes" id="UP000464495"/>
    </source>
</evidence>
<name>A0A6P1T2F7_9RHOB</name>
<dbReference type="SUPFAM" id="SSF103088">
    <property type="entry name" value="OmpA-like"/>
    <property type="match status" value="1"/>
</dbReference>
<dbReference type="PANTHER" id="PTHR30329">
    <property type="entry name" value="STATOR ELEMENT OF FLAGELLAR MOTOR COMPLEX"/>
    <property type="match status" value="1"/>
</dbReference>
<accession>A0A6P1T2F7</accession>
<keyword evidence="5" id="KW-1185">Reference proteome</keyword>
<dbReference type="PANTHER" id="PTHR30329:SF21">
    <property type="entry name" value="LIPOPROTEIN YIAD-RELATED"/>
    <property type="match status" value="1"/>
</dbReference>
<sequence length="732" mass="77499">MRPVALAFGVLSLLASGWASWLIAGKATDYVERETEGELTAALAEAEIPWASVASDGLLVTLSGEAPSERDRFQAVEAVIAKISSSRLTDETSISTDTPPPAPKLSLQILRAEDATTLLGQVSEGRSYDMLLQALEQRGTVAPPETGMVEILDADAPTGWSESLALAGRAANLLDDAQISLTPGTLNVTAMVDSAEERDRVVELLKATPGYETLNVELVLTAPLPTISPFRFAMETGESSSRVRQCAANTASARQAILAELGDGFGDVDCPIGIGAPTEDWAMVVSEAVRSLQVLGAGSVEIVNTDIALVSAIGGDEAAFRKEAARLDAALPAPYTLNAAYRPAPPEPTEAAEVPPAFFAARRGDDGSVEMRGDLRDSNMQRTAESYAKAQFGFQSVVDQTQLREELPALWYTHILAGLEALSLLSTGEIEIGEDSIDVRGEVSDARFTEEIRTLIARKLPPGTELAIDVTVNPVVRPANVSGARAELCEAQIETILSRAQITFPPGETEFDEDSAAIVDGIARILQECPGSRFEIGGHTDSQGRESSNLAISQARAVTVLNALLDKDVKLVFLIAKGYGETQPIADNDTEEGRAANRRIEFRLVSETPQDEPPVDASEDDDQTPVESEPPPQTNPEPADTDTGGSSGGVPLTDVAPTRSANAPADLSTPQDEETGPRIVLSPPSDDAPSETAESETDATDEDLTPTENALEEAARPLPRTLDDGSAPSEDN</sequence>